<protein>
    <submittedName>
        <fullName evidence="2">Uncharacterized protein</fullName>
    </submittedName>
</protein>
<dbReference type="GeneID" id="66984911"/>
<feature type="region of interest" description="Disordered" evidence="1">
    <location>
        <begin position="69"/>
        <end position="97"/>
    </location>
</feature>
<dbReference type="AlphaFoldDB" id="A0A7R7VTJ9"/>
<proteinExistence type="predicted"/>
<name>A0A7R7VTJ9_ASPCH</name>
<evidence type="ECO:0000313" key="3">
    <source>
        <dbReference type="Proteomes" id="UP000637239"/>
    </source>
</evidence>
<gene>
    <name evidence="2" type="ORF">ACHE_60439S</name>
</gene>
<accession>A0A7R7VTJ9</accession>
<dbReference type="Proteomes" id="UP000637239">
    <property type="component" value="Chromosome 6"/>
</dbReference>
<dbReference type="KEGG" id="ache:ACHE_60439S"/>
<dbReference type="RefSeq" id="XP_043139075.1">
    <property type="nucleotide sequence ID" value="XM_043281613.1"/>
</dbReference>
<feature type="compositionally biased region" description="Basic and acidic residues" evidence="1">
    <location>
        <begin position="79"/>
        <end position="97"/>
    </location>
</feature>
<reference evidence="2" key="1">
    <citation type="submission" date="2021-01" db="EMBL/GenBank/DDBJ databases">
        <authorList>
            <consortium name="Aspergillus chevalieri M1 genome sequencing consortium"/>
            <person name="Kazuki M."/>
            <person name="Futagami T."/>
        </authorList>
    </citation>
    <scope>NUCLEOTIDE SEQUENCE</scope>
    <source>
        <strain evidence="2">M1</strain>
    </source>
</reference>
<keyword evidence="3" id="KW-1185">Reference proteome</keyword>
<organism evidence="2 3">
    <name type="scientific">Aspergillus chevalieri</name>
    <name type="common">Eurotium chevalieri</name>
    <dbReference type="NCBI Taxonomy" id="182096"/>
    <lineage>
        <taxon>Eukaryota</taxon>
        <taxon>Fungi</taxon>
        <taxon>Dikarya</taxon>
        <taxon>Ascomycota</taxon>
        <taxon>Pezizomycotina</taxon>
        <taxon>Eurotiomycetes</taxon>
        <taxon>Eurotiomycetidae</taxon>
        <taxon>Eurotiales</taxon>
        <taxon>Aspergillaceae</taxon>
        <taxon>Aspergillus</taxon>
        <taxon>Aspergillus subgen. Aspergillus</taxon>
    </lineage>
</organism>
<evidence type="ECO:0000313" key="2">
    <source>
        <dbReference type="EMBL" id="BCR90553.1"/>
    </source>
</evidence>
<dbReference type="EMBL" id="AP024421">
    <property type="protein sequence ID" value="BCR90553.1"/>
    <property type="molecule type" value="Genomic_DNA"/>
</dbReference>
<evidence type="ECO:0000256" key="1">
    <source>
        <dbReference type="SAM" id="MobiDB-lite"/>
    </source>
</evidence>
<reference evidence="2" key="2">
    <citation type="submission" date="2021-02" db="EMBL/GenBank/DDBJ databases">
        <title>Aspergillus chevalieri M1 genome sequence.</title>
        <authorList>
            <person name="Kadooka C."/>
            <person name="Mori K."/>
            <person name="Futagami T."/>
        </authorList>
    </citation>
    <scope>NUCLEOTIDE SEQUENCE</scope>
    <source>
        <strain evidence="2">M1</strain>
    </source>
</reference>
<sequence>MAAANVSPNRIEAFPITAGAIPNVTAPSSPTIRFLGLNSTIASVDLGVKAPLLLSALFLISIHPPARCYRSQRNIPPPRHPEDQRHAQDHLKPEVHH</sequence>